<reference evidence="1 2" key="1">
    <citation type="submission" date="2024-08" db="EMBL/GenBank/DDBJ databases">
        <authorList>
            <person name="Cucini C."/>
            <person name="Frati F."/>
        </authorList>
    </citation>
    <scope>NUCLEOTIDE SEQUENCE [LARGE SCALE GENOMIC DNA]</scope>
</reference>
<sequence>MAGTRECASCLENNCCVLRRRAAMLSCTVVFTKITLTQDEIQTAQDPVFLSLIFREPEQLEIKFGYSTESNQKLMECMHKDAAVRAIAFGLDGRKLVVAYSEQTLKFYDVEAGFKLERTIKNATT</sequence>
<organism evidence="1 2">
    <name type="scientific">Orchesella dallaii</name>
    <dbReference type="NCBI Taxonomy" id="48710"/>
    <lineage>
        <taxon>Eukaryota</taxon>
        <taxon>Metazoa</taxon>
        <taxon>Ecdysozoa</taxon>
        <taxon>Arthropoda</taxon>
        <taxon>Hexapoda</taxon>
        <taxon>Collembola</taxon>
        <taxon>Entomobryomorpha</taxon>
        <taxon>Entomobryoidea</taxon>
        <taxon>Orchesellidae</taxon>
        <taxon>Orchesellinae</taxon>
        <taxon>Orchesella</taxon>
    </lineage>
</organism>
<comment type="caution">
    <text evidence="1">The sequence shown here is derived from an EMBL/GenBank/DDBJ whole genome shotgun (WGS) entry which is preliminary data.</text>
</comment>
<dbReference type="Proteomes" id="UP001642540">
    <property type="component" value="Unassembled WGS sequence"/>
</dbReference>
<proteinExistence type="predicted"/>
<protein>
    <submittedName>
        <fullName evidence="1">Uncharacterized protein</fullName>
    </submittedName>
</protein>
<dbReference type="EMBL" id="CAXLJM020000154">
    <property type="protein sequence ID" value="CAL8143353.1"/>
    <property type="molecule type" value="Genomic_DNA"/>
</dbReference>
<dbReference type="InterPro" id="IPR036322">
    <property type="entry name" value="WD40_repeat_dom_sf"/>
</dbReference>
<dbReference type="SUPFAM" id="SSF50978">
    <property type="entry name" value="WD40 repeat-like"/>
    <property type="match status" value="1"/>
</dbReference>
<keyword evidence="2" id="KW-1185">Reference proteome</keyword>
<gene>
    <name evidence="1" type="ORF">ODALV1_LOCUS29491</name>
</gene>
<accession>A0ABP1S546</accession>
<evidence type="ECO:0000313" key="2">
    <source>
        <dbReference type="Proteomes" id="UP001642540"/>
    </source>
</evidence>
<name>A0ABP1S546_9HEXA</name>
<evidence type="ECO:0000313" key="1">
    <source>
        <dbReference type="EMBL" id="CAL8143353.1"/>
    </source>
</evidence>